<comment type="similarity">
    <text evidence="2">Belongs to the TMEM14 family.</text>
</comment>
<keyword evidence="10" id="KW-1185">Reference proteome</keyword>
<dbReference type="EMBL" id="JAMFTS010000005">
    <property type="protein sequence ID" value="KAJ4745483.1"/>
    <property type="molecule type" value="Genomic_DNA"/>
</dbReference>
<evidence type="ECO:0000256" key="7">
    <source>
        <dbReference type="SAM" id="Phobius"/>
    </source>
</evidence>
<keyword evidence="5 7" id="KW-0472">Membrane</keyword>
<feature type="transmembrane region" description="Helical" evidence="7">
    <location>
        <begin position="114"/>
        <end position="135"/>
    </location>
</feature>
<dbReference type="GO" id="GO:0009706">
    <property type="term" value="C:chloroplast inner membrane"/>
    <property type="evidence" value="ECO:0007669"/>
    <property type="project" value="TreeGrafter"/>
</dbReference>
<organism evidence="8 10">
    <name type="scientific">Rhynchospora pubera</name>
    <dbReference type="NCBI Taxonomy" id="906938"/>
    <lineage>
        <taxon>Eukaryota</taxon>
        <taxon>Viridiplantae</taxon>
        <taxon>Streptophyta</taxon>
        <taxon>Embryophyta</taxon>
        <taxon>Tracheophyta</taxon>
        <taxon>Spermatophyta</taxon>
        <taxon>Magnoliopsida</taxon>
        <taxon>Liliopsida</taxon>
        <taxon>Poales</taxon>
        <taxon>Cyperaceae</taxon>
        <taxon>Cyperoideae</taxon>
        <taxon>Rhynchosporeae</taxon>
        <taxon>Rhynchospora</taxon>
    </lineage>
</organism>
<evidence type="ECO:0000313" key="10">
    <source>
        <dbReference type="Proteomes" id="UP001140206"/>
    </source>
</evidence>
<name>A0AAV8BQQ5_9POAL</name>
<dbReference type="PANTHER" id="PTHR12668:SF45">
    <property type="match status" value="1"/>
</dbReference>
<protein>
    <submittedName>
        <fullName evidence="8">Transmembrane protein 14C</fullName>
    </submittedName>
</protein>
<evidence type="ECO:0000256" key="3">
    <source>
        <dbReference type="ARBA" id="ARBA00022692"/>
    </source>
</evidence>
<feature type="compositionally biased region" description="Polar residues" evidence="6">
    <location>
        <begin position="1"/>
        <end position="11"/>
    </location>
</feature>
<dbReference type="GO" id="GO:0015245">
    <property type="term" value="F:fatty acid transmembrane transporter activity"/>
    <property type="evidence" value="ECO:0007669"/>
    <property type="project" value="TreeGrafter"/>
</dbReference>
<comment type="subcellular location">
    <subcellularLocation>
        <location evidence="1">Membrane</location>
    </subcellularLocation>
</comment>
<evidence type="ECO:0000313" key="8">
    <source>
        <dbReference type="EMBL" id="KAJ4745483.1"/>
    </source>
</evidence>
<dbReference type="Proteomes" id="UP001140206">
    <property type="component" value="Chromosome 2"/>
</dbReference>
<feature type="region of interest" description="Disordered" evidence="6">
    <location>
        <begin position="1"/>
        <end position="22"/>
    </location>
</feature>
<keyword evidence="3 7" id="KW-0812">Transmembrane</keyword>
<comment type="caution">
    <text evidence="8">The sequence shown here is derived from an EMBL/GenBank/DDBJ whole genome shotgun (WGS) entry which is preliminary data.</text>
</comment>
<dbReference type="InterPro" id="IPR044890">
    <property type="entry name" value="TMEM14_sf"/>
</dbReference>
<evidence type="ECO:0000256" key="4">
    <source>
        <dbReference type="ARBA" id="ARBA00022989"/>
    </source>
</evidence>
<dbReference type="InterPro" id="IPR005349">
    <property type="entry name" value="TMEM14"/>
</dbReference>
<gene>
    <name evidence="9" type="ORF">LUZ62_052664</name>
    <name evidence="8" type="ORF">LUZ62_079888</name>
</gene>
<dbReference type="Pfam" id="PF03647">
    <property type="entry name" value="Tmemb_14"/>
    <property type="match status" value="1"/>
</dbReference>
<evidence type="ECO:0000256" key="6">
    <source>
        <dbReference type="SAM" id="MobiDB-lite"/>
    </source>
</evidence>
<evidence type="ECO:0000256" key="2">
    <source>
        <dbReference type="ARBA" id="ARBA00007590"/>
    </source>
</evidence>
<feature type="transmembrane region" description="Helical" evidence="7">
    <location>
        <begin position="88"/>
        <end position="108"/>
    </location>
</feature>
<dbReference type="AlphaFoldDB" id="A0AAV8BQQ5"/>
<feature type="compositionally biased region" description="Basic and acidic residues" evidence="6">
    <location>
        <begin position="12"/>
        <end position="22"/>
    </location>
</feature>
<evidence type="ECO:0000256" key="5">
    <source>
        <dbReference type="ARBA" id="ARBA00023136"/>
    </source>
</evidence>
<keyword evidence="4 7" id="KW-1133">Transmembrane helix</keyword>
<reference evidence="8" key="1">
    <citation type="submission" date="2022-08" db="EMBL/GenBank/DDBJ databases">
        <authorList>
            <person name="Marques A."/>
        </authorList>
    </citation>
    <scope>NUCLEOTIDE SEQUENCE</scope>
    <source>
        <strain evidence="8">RhyPub2mFocal</strain>
        <tissue evidence="8">Leaves</tissue>
    </source>
</reference>
<feature type="transmembrane region" description="Helical" evidence="7">
    <location>
        <begin position="31"/>
        <end position="50"/>
    </location>
</feature>
<sequence length="147" mass="16076">MSIKGQLSTNPEIERDKSERERESIRSMEDFYLTIPYGLLVLAGGIAGYVKRRSAASLAAGVGFGGLLLAAGFSSLRAFQTHSFSTFALILETVCAVVLMVLMGWRFFKSRKVMPAGVVAILSAIMSGFYIYMIVAHKRHEDSVSAM</sequence>
<feature type="transmembrane region" description="Helical" evidence="7">
    <location>
        <begin position="56"/>
        <end position="76"/>
    </location>
</feature>
<dbReference type="Gene3D" id="1.10.10.1740">
    <property type="entry name" value="Transmembrane protein 14-like"/>
    <property type="match status" value="1"/>
</dbReference>
<evidence type="ECO:0000313" key="9">
    <source>
        <dbReference type="EMBL" id="KAJ4801418.1"/>
    </source>
</evidence>
<evidence type="ECO:0000256" key="1">
    <source>
        <dbReference type="ARBA" id="ARBA00004370"/>
    </source>
</evidence>
<dbReference type="PANTHER" id="PTHR12668">
    <property type="entry name" value="TRANSMEMBRANE PROTEIN 14, 15"/>
    <property type="match status" value="1"/>
</dbReference>
<accession>A0AAV8BQQ5</accession>
<proteinExistence type="inferred from homology"/>
<dbReference type="EMBL" id="JAMFTS010000002">
    <property type="protein sequence ID" value="KAJ4801418.1"/>
    <property type="molecule type" value="Genomic_DNA"/>
</dbReference>
<dbReference type="Proteomes" id="UP001140206">
    <property type="component" value="Chromosome 5"/>
</dbReference>